<accession>A0A2S0VSX1</accession>
<evidence type="ECO:0000313" key="1">
    <source>
        <dbReference type="EMBL" id="AWB67297.1"/>
    </source>
</evidence>
<evidence type="ECO:0000313" key="2">
    <source>
        <dbReference type="Proteomes" id="UP000244441"/>
    </source>
</evidence>
<dbReference type="Gene3D" id="3.40.50.1240">
    <property type="entry name" value="Phosphoglycerate mutase-like"/>
    <property type="match status" value="1"/>
</dbReference>
<dbReference type="AlphaFoldDB" id="A0A2S0VSX1"/>
<dbReference type="NCBIfam" id="TIGR00249">
    <property type="entry name" value="sixA"/>
    <property type="match status" value="1"/>
</dbReference>
<name>A0A2S0VSX1_9ALTE</name>
<dbReference type="OrthoDB" id="92610at2"/>
<dbReference type="Pfam" id="PF00300">
    <property type="entry name" value="His_Phos_1"/>
    <property type="match status" value="1"/>
</dbReference>
<dbReference type="RefSeq" id="WP_108603344.1">
    <property type="nucleotide sequence ID" value="NZ_CP026604.1"/>
</dbReference>
<dbReference type="Proteomes" id="UP000244441">
    <property type="component" value="Chromosome"/>
</dbReference>
<dbReference type="GO" id="GO:0005737">
    <property type="term" value="C:cytoplasm"/>
    <property type="evidence" value="ECO:0007669"/>
    <property type="project" value="InterPro"/>
</dbReference>
<proteinExistence type="predicted"/>
<organism evidence="1 2">
    <name type="scientific">Saccharobesus litoralis</name>
    <dbReference type="NCBI Taxonomy" id="2172099"/>
    <lineage>
        <taxon>Bacteria</taxon>
        <taxon>Pseudomonadati</taxon>
        <taxon>Pseudomonadota</taxon>
        <taxon>Gammaproteobacteria</taxon>
        <taxon>Alteromonadales</taxon>
        <taxon>Alteromonadaceae</taxon>
        <taxon>Saccharobesus</taxon>
    </lineage>
</organism>
<dbReference type="GO" id="GO:0101006">
    <property type="term" value="F:protein histidine phosphatase activity"/>
    <property type="evidence" value="ECO:0007669"/>
    <property type="project" value="InterPro"/>
</dbReference>
<reference evidence="1 2" key="1">
    <citation type="submission" date="2018-01" db="EMBL/GenBank/DDBJ databases">
        <title>Genome sequence of a Cantenovulum-like bacteria.</title>
        <authorList>
            <person name="Tan W.R."/>
            <person name="Lau N.-S."/>
            <person name="Go F."/>
            <person name="Amirul A.-A.A."/>
        </authorList>
    </citation>
    <scope>NUCLEOTIDE SEQUENCE [LARGE SCALE GENOMIC DNA]</scope>
    <source>
        <strain evidence="1 2">CCB-QB4</strain>
    </source>
</reference>
<sequence length="156" mass="17145">MQLVIVRHGEAEPFCQDDSSRQLTVRGIHEASCTGKWLNTFGANFDVALVSPFIRAQQTWQQMQSSNITAKQVHTLADITPESDPELAESVIRAYADGAEKVLVVSHLPLVSYLVERFTQSFGPIFATGAGAVIILQDWQGVGEMSDFKAPFEMAC</sequence>
<dbReference type="KEGG" id="cate:C2869_12970"/>
<dbReference type="InterPro" id="IPR004449">
    <property type="entry name" value="SixA"/>
</dbReference>
<dbReference type="CDD" id="cd07067">
    <property type="entry name" value="HP_PGM_like"/>
    <property type="match status" value="1"/>
</dbReference>
<keyword evidence="2" id="KW-1185">Reference proteome</keyword>
<protein>
    <submittedName>
        <fullName evidence="1">Phosphohistidine phosphatase SixA</fullName>
    </submittedName>
</protein>
<dbReference type="SUPFAM" id="SSF53254">
    <property type="entry name" value="Phosphoglycerate mutase-like"/>
    <property type="match status" value="1"/>
</dbReference>
<dbReference type="InterPro" id="IPR029033">
    <property type="entry name" value="His_PPase_superfam"/>
</dbReference>
<dbReference type="SMART" id="SM00855">
    <property type="entry name" value="PGAM"/>
    <property type="match status" value="1"/>
</dbReference>
<dbReference type="InterPro" id="IPR013078">
    <property type="entry name" value="His_Pase_superF_clade-1"/>
</dbReference>
<gene>
    <name evidence="1" type="primary">sixA</name>
    <name evidence="1" type="ORF">C2869_12970</name>
</gene>
<dbReference type="EMBL" id="CP026604">
    <property type="protein sequence ID" value="AWB67297.1"/>
    <property type="molecule type" value="Genomic_DNA"/>
</dbReference>